<dbReference type="Pfam" id="PF01661">
    <property type="entry name" value="Macro"/>
    <property type="match status" value="1"/>
</dbReference>
<reference evidence="5" key="1">
    <citation type="submission" date="2020-06" db="EMBL/GenBank/DDBJ databases">
        <authorList>
            <person name="Li T."/>
            <person name="Hu X."/>
            <person name="Zhang T."/>
            <person name="Song X."/>
            <person name="Zhang H."/>
            <person name="Dai N."/>
            <person name="Sheng W."/>
            <person name="Hou X."/>
            <person name="Wei L."/>
        </authorList>
    </citation>
    <scope>NUCLEOTIDE SEQUENCE</scope>
    <source>
        <strain evidence="5">KEN8</strain>
        <tissue evidence="5">Leaf</tissue>
    </source>
</reference>
<evidence type="ECO:0000256" key="2">
    <source>
        <dbReference type="SAM" id="MobiDB-lite"/>
    </source>
</evidence>
<dbReference type="InterPro" id="IPR036865">
    <property type="entry name" value="CRAL-TRIO_dom_sf"/>
</dbReference>
<comment type="similarity">
    <text evidence="1">Belongs to the GDAP2 family.</text>
</comment>
<evidence type="ECO:0000259" key="4">
    <source>
        <dbReference type="PROSITE" id="PS51154"/>
    </source>
</evidence>
<organism evidence="5">
    <name type="scientific">Sesamum calycinum</name>
    <dbReference type="NCBI Taxonomy" id="2727403"/>
    <lineage>
        <taxon>Eukaryota</taxon>
        <taxon>Viridiplantae</taxon>
        <taxon>Streptophyta</taxon>
        <taxon>Embryophyta</taxon>
        <taxon>Tracheophyta</taxon>
        <taxon>Spermatophyta</taxon>
        <taxon>Magnoliopsida</taxon>
        <taxon>eudicotyledons</taxon>
        <taxon>Gunneridae</taxon>
        <taxon>Pentapetalae</taxon>
        <taxon>asterids</taxon>
        <taxon>lamiids</taxon>
        <taxon>Lamiales</taxon>
        <taxon>Pedaliaceae</taxon>
        <taxon>Sesamum</taxon>
    </lineage>
</organism>
<dbReference type="CDD" id="cd02905">
    <property type="entry name" value="Macro_GDAP2-like"/>
    <property type="match status" value="1"/>
</dbReference>
<evidence type="ECO:0000313" key="5">
    <source>
        <dbReference type="EMBL" id="KAL0372497.1"/>
    </source>
</evidence>
<accession>A0AAW2QXI6</accession>
<dbReference type="SMART" id="SM00506">
    <property type="entry name" value="A1pp"/>
    <property type="match status" value="1"/>
</dbReference>
<reference evidence="5" key="2">
    <citation type="journal article" date="2024" name="Plant">
        <title>Genomic evolution and insights into agronomic trait innovations of Sesamum species.</title>
        <authorList>
            <person name="Miao H."/>
            <person name="Wang L."/>
            <person name="Qu L."/>
            <person name="Liu H."/>
            <person name="Sun Y."/>
            <person name="Le M."/>
            <person name="Wang Q."/>
            <person name="Wei S."/>
            <person name="Zheng Y."/>
            <person name="Lin W."/>
            <person name="Duan Y."/>
            <person name="Cao H."/>
            <person name="Xiong S."/>
            <person name="Wang X."/>
            <person name="Wei L."/>
            <person name="Li C."/>
            <person name="Ma Q."/>
            <person name="Ju M."/>
            <person name="Zhao R."/>
            <person name="Li G."/>
            <person name="Mu C."/>
            <person name="Tian Q."/>
            <person name="Mei H."/>
            <person name="Zhang T."/>
            <person name="Gao T."/>
            <person name="Zhang H."/>
        </authorList>
    </citation>
    <scope>NUCLEOTIDE SEQUENCE</scope>
    <source>
        <strain evidence="5">KEN8</strain>
    </source>
</reference>
<dbReference type="PANTHER" id="PTHR11106:SF72">
    <property type="entry name" value="GANGLIOSIDE-INDUCED DIFFERENTIATION-ASSOCIATED PROTEIN 2"/>
    <property type="match status" value="1"/>
</dbReference>
<evidence type="ECO:0000259" key="3">
    <source>
        <dbReference type="PROSITE" id="PS50191"/>
    </source>
</evidence>
<dbReference type="PANTHER" id="PTHR11106">
    <property type="entry name" value="GANGLIOSIDE INDUCED DIFFERENTIATION ASSOCIATED PROTEIN 2-RELATED"/>
    <property type="match status" value="1"/>
</dbReference>
<comment type="caution">
    <text evidence="5">The sequence shown here is derived from an EMBL/GenBank/DDBJ whole genome shotgun (WGS) entry which is preliminary data.</text>
</comment>
<dbReference type="Pfam" id="PF13716">
    <property type="entry name" value="CRAL_TRIO_2"/>
    <property type="match status" value="1"/>
</dbReference>
<feature type="region of interest" description="Disordered" evidence="2">
    <location>
        <begin position="1"/>
        <end position="21"/>
    </location>
</feature>
<proteinExistence type="inferred from homology"/>
<dbReference type="AlphaFoldDB" id="A0AAW2QXI6"/>
<dbReference type="EMBL" id="JACGWM010000005">
    <property type="protein sequence ID" value="KAL0372497.1"/>
    <property type="molecule type" value="Genomic_DNA"/>
</dbReference>
<dbReference type="Gene3D" id="3.40.525.10">
    <property type="entry name" value="CRAL-TRIO lipid binding domain"/>
    <property type="match status" value="1"/>
</dbReference>
<dbReference type="InterPro" id="IPR001251">
    <property type="entry name" value="CRAL-TRIO_dom"/>
</dbReference>
<gene>
    <name evidence="5" type="ORF">Scaly_0931300</name>
</gene>
<dbReference type="SUPFAM" id="SSF52087">
    <property type="entry name" value="CRAL/TRIO domain"/>
    <property type="match status" value="1"/>
</dbReference>
<dbReference type="Gene3D" id="3.40.220.10">
    <property type="entry name" value="Leucine Aminopeptidase, subunit E, domain 1"/>
    <property type="match status" value="1"/>
</dbReference>
<evidence type="ECO:0000256" key="1">
    <source>
        <dbReference type="ARBA" id="ARBA00008355"/>
    </source>
</evidence>
<dbReference type="InterPro" id="IPR035793">
    <property type="entry name" value="Macro_GDAP2"/>
</dbReference>
<feature type="domain" description="Macro" evidence="4">
    <location>
        <begin position="70"/>
        <end position="250"/>
    </location>
</feature>
<dbReference type="InterPro" id="IPR043472">
    <property type="entry name" value="Macro_dom-like"/>
</dbReference>
<dbReference type="SUPFAM" id="SSF52949">
    <property type="entry name" value="Macro domain-like"/>
    <property type="match status" value="1"/>
</dbReference>
<protein>
    <submittedName>
        <fullName evidence="5">Protein GDAP2</fullName>
    </submittedName>
</protein>
<dbReference type="PROSITE" id="PS50191">
    <property type="entry name" value="CRAL_TRIO"/>
    <property type="match status" value="1"/>
</dbReference>
<sequence>MHRSGAATTNRGGLQTDSGDSIVTLDQVPRWRDSEFRYSYENDDSAFQNPYFPDPLTSGAEGENNGNGMVSRFPIDHEVNSKIYLWRGNPWNLEVDAVVNSTNENLDEAHSSPGLHAAAGSGLAEECATMGGCRTGMAKVTHAYDLPARRVIHTVGPKYAVKYHTAAENALSHCYRSCLELLIEEGLQSIAVGCIYTEAKNYPREPAAHVAIRTVRRFLEKQKDKIHAVVFCTITASDTEIYKRLLPLYFPRDKLEEEVAISKLPADVGDENGETVIDERKIRIKPLPNLKKTVPRSPEMSADFPVSDIALTRRYLAKANSLNLSDIAEMKIVYRGGVDSEGRPVMVVVGAHFLLRCLDLERFVLYVVKEFEPLIQKPYTIVYFHSAASLQMQPDLGWMKRLEQILGRKHQRNLHAIYVLHPTFGLKTAVFAMQLFVDDVVWKKVVYVDRLLQLFAYVPREQLSIPDFVFQHDLEVNGGKGVIVDPRTKYVYQRP</sequence>
<dbReference type="InterPro" id="IPR002589">
    <property type="entry name" value="Macro_dom"/>
</dbReference>
<dbReference type="SMART" id="SM00516">
    <property type="entry name" value="SEC14"/>
    <property type="match status" value="1"/>
</dbReference>
<name>A0AAW2QXI6_9LAMI</name>
<dbReference type="CDD" id="cd00170">
    <property type="entry name" value="SEC14"/>
    <property type="match status" value="1"/>
</dbReference>
<dbReference type="PROSITE" id="PS51154">
    <property type="entry name" value="MACRO"/>
    <property type="match status" value="1"/>
</dbReference>
<feature type="domain" description="CRAL-TRIO" evidence="3">
    <location>
        <begin position="320"/>
        <end position="469"/>
    </location>
</feature>